<dbReference type="HOGENOM" id="CLU_1647526_0_0_1"/>
<proteinExistence type="predicted"/>
<evidence type="ECO:0000256" key="1">
    <source>
        <dbReference type="SAM" id="MobiDB-lite"/>
    </source>
</evidence>
<dbReference type="CDD" id="cd14392">
    <property type="entry name" value="UBA_Cbl-b"/>
    <property type="match status" value="1"/>
</dbReference>
<protein>
    <recommendedName>
        <fullName evidence="2">UBA domain-containing protein</fullName>
    </recommendedName>
</protein>
<dbReference type="SMART" id="SM00165">
    <property type="entry name" value="UBA"/>
    <property type="match status" value="1"/>
</dbReference>
<dbReference type="InterPro" id="IPR015940">
    <property type="entry name" value="UBA"/>
</dbReference>
<dbReference type="Ensembl" id="ENSCINT00000030676.1">
    <property type="protein sequence ID" value="ENSCINP00000036183.1"/>
    <property type="gene ID" value="ENSCING00000024513.1"/>
</dbReference>
<dbReference type="AlphaFoldDB" id="H2Y2P8"/>
<reference evidence="3" key="4">
    <citation type="submission" date="2025-09" db="UniProtKB">
        <authorList>
            <consortium name="Ensembl"/>
        </authorList>
    </citation>
    <scope>IDENTIFICATION</scope>
</reference>
<dbReference type="InterPro" id="IPR009060">
    <property type="entry name" value="UBA-like_sf"/>
</dbReference>
<organism evidence="3 4">
    <name type="scientific">Ciona intestinalis</name>
    <name type="common">Transparent sea squirt</name>
    <name type="synonym">Ascidia intestinalis</name>
    <dbReference type="NCBI Taxonomy" id="7719"/>
    <lineage>
        <taxon>Eukaryota</taxon>
        <taxon>Metazoa</taxon>
        <taxon>Chordata</taxon>
        <taxon>Tunicata</taxon>
        <taxon>Ascidiacea</taxon>
        <taxon>Phlebobranchia</taxon>
        <taxon>Cionidae</taxon>
        <taxon>Ciona</taxon>
    </lineage>
</organism>
<dbReference type="Proteomes" id="UP000008144">
    <property type="component" value="Chromosome 10"/>
</dbReference>
<sequence length="161" mass="18126">MPRPQPTLRSHWPIPHIPLLHQTLPRLSHPAPHPPTHHPCSPLPTQPQHDPQINGESPQTPTLAPKSHQEGVKQPQNRFPTLYPLYPHLGPLKPPQHLQFHNVHYPNPTRQAPSDPPSQHVDLDCEIARLMELGYSFDDVNRALSIANNNSAVAAQILRSF</sequence>
<reference evidence="3" key="3">
    <citation type="submission" date="2025-08" db="UniProtKB">
        <authorList>
            <consortium name="Ensembl"/>
        </authorList>
    </citation>
    <scope>IDENTIFICATION</scope>
</reference>
<dbReference type="EMBL" id="EAAA01000435">
    <property type="status" value="NOT_ANNOTATED_CDS"/>
    <property type="molecule type" value="Genomic_DNA"/>
</dbReference>
<keyword evidence="4" id="KW-1185">Reference proteome</keyword>
<feature type="domain" description="UBA" evidence="2">
    <location>
        <begin position="120"/>
        <end position="161"/>
    </location>
</feature>
<evidence type="ECO:0000259" key="2">
    <source>
        <dbReference type="PROSITE" id="PS50030"/>
    </source>
</evidence>
<dbReference type="PROSITE" id="PS50030">
    <property type="entry name" value="UBA"/>
    <property type="match status" value="1"/>
</dbReference>
<feature type="region of interest" description="Disordered" evidence="1">
    <location>
        <begin position="24"/>
        <end position="79"/>
    </location>
</feature>
<reference evidence="3" key="2">
    <citation type="journal article" date="2008" name="Genome Biol.">
        <title>Improved genome assembly and evidence-based global gene model set for the chordate Ciona intestinalis: new insight into intron and operon populations.</title>
        <authorList>
            <person name="Satou Y."/>
            <person name="Mineta K."/>
            <person name="Ogasawara M."/>
            <person name="Sasakura Y."/>
            <person name="Shoguchi E."/>
            <person name="Ueno K."/>
            <person name="Yamada L."/>
            <person name="Matsumoto J."/>
            <person name="Wasserscheid J."/>
            <person name="Dewar K."/>
            <person name="Wiley G.B."/>
            <person name="Macmil S.L."/>
            <person name="Roe B.A."/>
            <person name="Zeller R.W."/>
            <person name="Hastings K.E."/>
            <person name="Lemaire P."/>
            <person name="Lindquist E."/>
            <person name="Endo T."/>
            <person name="Hotta K."/>
            <person name="Inaba K."/>
        </authorList>
    </citation>
    <scope>NUCLEOTIDE SEQUENCE [LARGE SCALE GENOMIC DNA]</scope>
    <source>
        <strain evidence="3">wild type</strain>
    </source>
</reference>
<dbReference type="SUPFAM" id="SSF46934">
    <property type="entry name" value="UBA-like"/>
    <property type="match status" value="1"/>
</dbReference>
<name>H2Y2P8_CIOIN</name>
<dbReference type="Pfam" id="PF00627">
    <property type="entry name" value="UBA"/>
    <property type="match status" value="1"/>
</dbReference>
<dbReference type="InParanoid" id="H2Y2P8"/>
<reference evidence="4" key="1">
    <citation type="journal article" date="2002" name="Science">
        <title>The draft genome of Ciona intestinalis: insights into chordate and vertebrate origins.</title>
        <authorList>
            <person name="Dehal P."/>
            <person name="Satou Y."/>
            <person name="Campbell R.K."/>
            <person name="Chapman J."/>
            <person name="Degnan B."/>
            <person name="De Tomaso A."/>
            <person name="Davidson B."/>
            <person name="Di Gregorio A."/>
            <person name="Gelpke M."/>
            <person name="Goodstein D.M."/>
            <person name="Harafuji N."/>
            <person name="Hastings K.E."/>
            <person name="Ho I."/>
            <person name="Hotta K."/>
            <person name="Huang W."/>
            <person name="Kawashima T."/>
            <person name="Lemaire P."/>
            <person name="Martinez D."/>
            <person name="Meinertzhagen I.A."/>
            <person name="Necula S."/>
            <person name="Nonaka M."/>
            <person name="Putnam N."/>
            <person name="Rash S."/>
            <person name="Saiga H."/>
            <person name="Satake M."/>
            <person name="Terry A."/>
            <person name="Yamada L."/>
            <person name="Wang H.G."/>
            <person name="Awazu S."/>
            <person name="Azumi K."/>
            <person name="Boore J."/>
            <person name="Branno M."/>
            <person name="Chin-Bow S."/>
            <person name="DeSantis R."/>
            <person name="Doyle S."/>
            <person name="Francino P."/>
            <person name="Keys D.N."/>
            <person name="Haga S."/>
            <person name="Hayashi H."/>
            <person name="Hino K."/>
            <person name="Imai K.S."/>
            <person name="Inaba K."/>
            <person name="Kano S."/>
            <person name="Kobayashi K."/>
            <person name="Kobayashi M."/>
            <person name="Lee B.I."/>
            <person name="Makabe K.W."/>
            <person name="Manohar C."/>
            <person name="Matassi G."/>
            <person name="Medina M."/>
            <person name="Mochizuki Y."/>
            <person name="Mount S."/>
            <person name="Morishita T."/>
            <person name="Miura S."/>
            <person name="Nakayama A."/>
            <person name="Nishizaka S."/>
            <person name="Nomoto H."/>
            <person name="Ohta F."/>
            <person name="Oishi K."/>
            <person name="Rigoutsos I."/>
            <person name="Sano M."/>
            <person name="Sasaki A."/>
            <person name="Sasakura Y."/>
            <person name="Shoguchi E."/>
            <person name="Shin-i T."/>
            <person name="Spagnuolo A."/>
            <person name="Stainier D."/>
            <person name="Suzuki M.M."/>
            <person name="Tassy O."/>
            <person name="Takatori N."/>
            <person name="Tokuoka M."/>
            <person name="Yagi K."/>
            <person name="Yoshizaki F."/>
            <person name="Wada S."/>
            <person name="Zhang C."/>
            <person name="Hyatt P.D."/>
            <person name="Larimer F."/>
            <person name="Detter C."/>
            <person name="Doggett N."/>
            <person name="Glavina T."/>
            <person name="Hawkins T."/>
            <person name="Richardson P."/>
            <person name="Lucas S."/>
            <person name="Kohara Y."/>
            <person name="Levine M."/>
            <person name="Satoh N."/>
            <person name="Rokhsar D.S."/>
        </authorList>
    </citation>
    <scope>NUCLEOTIDE SEQUENCE [LARGE SCALE GENOMIC DNA]</scope>
</reference>
<accession>H2Y2P8</accession>
<dbReference type="STRING" id="7719.ENSCINP00000036183"/>
<dbReference type="Gene3D" id="1.10.8.10">
    <property type="entry name" value="DNA helicase RuvA subunit, C-terminal domain"/>
    <property type="match status" value="1"/>
</dbReference>
<evidence type="ECO:0000313" key="4">
    <source>
        <dbReference type="Proteomes" id="UP000008144"/>
    </source>
</evidence>
<evidence type="ECO:0000313" key="3">
    <source>
        <dbReference type="Ensembl" id="ENSCINP00000036183.1"/>
    </source>
</evidence>
<feature type="compositionally biased region" description="Polar residues" evidence="1">
    <location>
        <begin position="46"/>
        <end position="62"/>
    </location>
</feature>